<keyword evidence="4" id="KW-0255">Endonuclease</keyword>
<keyword evidence="4" id="KW-0540">Nuclease</keyword>
<keyword evidence="4" id="KW-0378">Hydrolase</keyword>
<dbReference type="InterPro" id="IPR044927">
    <property type="entry name" value="Endonuclea_NS_2"/>
</dbReference>
<evidence type="ECO:0000259" key="3">
    <source>
        <dbReference type="Pfam" id="PF13930"/>
    </source>
</evidence>
<feature type="compositionally biased region" description="Basic and acidic residues" evidence="1">
    <location>
        <begin position="265"/>
        <end position="285"/>
    </location>
</feature>
<evidence type="ECO:0000256" key="1">
    <source>
        <dbReference type="SAM" id="MobiDB-lite"/>
    </source>
</evidence>
<feature type="region of interest" description="Disordered" evidence="1">
    <location>
        <begin position="263"/>
        <end position="303"/>
    </location>
</feature>
<dbReference type="InterPro" id="IPR044929">
    <property type="entry name" value="DNA/RNA_non-sp_Endonuclease_sf"/>
</dbReference>
<dbReference type="Proteomes" id="UP001595823">
    <property type="component" value="Unassembled WGS sequence"/>
</dbReference>
<feature type="domain" description="Type VII secretion system protein EssD-like" evidence="3">
    <location>
        <begin position="763"/>
        <end position="833"/>
    </location>
</feature>
<feature type="region of interest" description="Disordered" evidence="1">
    <location>
        <begin position="529"/>
        <end position="552"/>
    </location>
</feature>
<feature type="transmembrane region" description="Helical" evidence="2">
    <location>
        <begin position="21"/>
        <end position="44"/>
    </location>
</feature>
<accession>A0ABV8U2G1</accession>
<feature type="region of interest" description="Disordered" evidence="1">
    <location>
        <begin position="591"/>
        <end position="616"/>
    </location>
</feature>
<evidence type="ECO:0000313" key="4">
    <source>
        <dbReference type="EMBL" id="MFC4337011.1"/>
    </source>
</evidence>
<keyword evidence="2" id="KW-1133">Transmembrane helix</keyword>
<keyword evidence="2" id="KW-0812">Transmembrane</keyword>
<gene>
    <name evidence="4" type="ORF">ACFPET_17550</name>
</gene>
<evidence type="ECO:0000256" key="2">
    <source>
        <dbReference type="SAM" id="Phobius"/>
    </source>
</evidence>
<protein>
    <submittedName>
        <fullName evidence="4">DNA/RNA non-specific endonuclease</fullName>
    </submittedName>
</protein>
<dbReference type="Pfam" id="PF13930">
    <property type="entry name" value="Endonuclea_NS_2"/>
    <property type="match status" value="1"/>
</dbReference>
<reference evidence="5" key="1">
    <citation type="journal article" date="2019" name="Int. J. Syst. Evol. Microbiol.">
        <title>The Global Catalogue of Microorganisms (GCM) 10K type strain sequencing project: providing services to taxonomists for standard genome sequencing and annotation.</title>
        <authorList>
            <consortium name="The Broad Institute Genomics Platform"/>
            <consortium name="The Broad Institute Genome Sequencing Center for Infectious Disease"/>
            <person name="Wu L."/>
            <person name="Ma J."/>
        </authorList>
    </citation>
    <scope>NUCLEOTIDE SEQUENCE [LARGE SCALE GENOMIC DNA]</scope>
    <source>
        <strain evidence="5">IBRC-M 10908</strain>
    </source>
</reference>
<name>A0ABV8U2G1_9ACTN</name>
<proteinExistence type="predicted"/>
<comment type="caution">
    <text evidence="4">The sequence shown here is derived from an EMBL/GenBank/DDBJ whole genome shotgun (WGS) entry which is preliminary data.</text>
</comment>
<dbReference type="GO" id="GO:0004519">
    <property type="term" value="F:endonuclease activity"/>
    <property type="evidence" value="ECO:0007669"/>
    <property type="project" value="UniProtKB-KW"/>
</dbReference>
<dbReference type="RefSeq" id="WP_380623526.1">
    <property type="nucleotide sequence ID" value="NZ_JBHSDK010000027.1"/>
</dbReference>
<keyword evidence="2" id="KW-0472">Membrane</keyword>
<organism evidence="4 5">
    <name type="scientific">Salininema proteolyticum</name>
    <dbReference type="NCBI Taxonomy" id="1607685"/>
    <lineage>
        <taxon>Bacteria</taxon>
        <taxon>Bacillati</taxon>
        <taxon>Actinomycetota</taxon>
        <taxon>Actinomycetes</taxon>
        <taxon>Glycomycetales</taxon>
        <taxon>Glycomycetaceae</taxon>
        <taxon>Salininema</taxon>
    </lineage>
</organism>
<evidence type="ECO:0000313" key="5">
    <source>
        <dbReference type="Proteomes" id="UP001595823"/>
    </source>
</evidence>
<keyword evidence="5" id="KW-1185">Reference proteome</keyword>
<dbReference type="Gene3D" id="3.40.570.10">
    <property type="entry name" value="Extracellular Endonuclease, subunit A"/>
    <property type="match status" value="1"/>
</dbReference>
<feature type="compositionally biased region" description="Polar residues" evidence="1">
    <location>
        <begin position="595"/>
        <end position="608"/>
    </location>
</feature>
<dbReference type="EMBL" id="JBHSDK010000027">
    <property type="protein sequence ID" value="MFC4337011.1"/>
    <property type="molecule type" value="Genomic_DNA"/>
</dbReference>
<sequence length="877" mass="95385">MAITPYSDNPAFPPQRRRFNAVIAAWIAAGLTAVLVVTLAFIVLRDGLGNDIGVIDADPAGPFNRAPAVTFSYDYRARDGVTTSGWFTVTSDGHATGEIADYYAGRATYQATPDDAAVWGSEAWWARRHPELTSRTAGRWVKIDEGTAFPVDVRKEFTPLAISGLIRDIDENGAVLADYTERDGMPVIAKTYEDWTLVVSDAIPSTVVSLSGPLNPKRFTTARTSEGPAIVTADLNGDSEVRQAQDTMTRPYPLIEIIPQPSAKETAEIVDKGTTDTVSGKDSRAKPYAAPATSKQSEPQPPENLEKIVVPQPRLNGTINSSSCTTPTCSWSFTISNSGTGPATVTGYASATPGMGTVPVTIGTLAPGDTKSSSEITFPNPAPPGKTVTIDLQVIFYAPQIQGPDPDTYNKVAEKLPDDRSRGRFNDTLSRSPKPYKPLLIDTVDRLIEEGNSAAEALDSAERLVEANPSQGVYSPLPQHKRLFEAGKRFRGWDVLPGLTVPEVVPLYQESMNTVISELGRTAEPNVSLTTHTDSSGRPVATEVVSDTGSPEQSRCYLITGDGSMDIEHAVDEAIKDFTSDGSCQRHAVIIPDSPLTSVDQTGPSPNSQRDRTRLDDRIRGHRDKSRACTNGDANLSRLTVVTSSNRYEWAGQELCMVNASRTTKEQLDKINQLIPDSTIWTDLINAGVVKVDPTSKQLTEIKWRDKDEKCRPSYEEVEVKNKTPGSDDTRKSGYRALGAAAYLCDPPRKGETATKTPWDWPKSNAVTGKNQEIFARCHLVARQLGGRNITDNLVTCLQMPMNSPVMSGFEGDIRKLVKETDVLYISIPVYKGPAAPRREKSLSAIHVIAIAKNGTFLNRCFINRIIADTPARGDRC</sequence>